<dbReference type="PANTHER" id="PTHR45831">
    <property type="entry name" value="LD24721P"/>
    <property type="match status" value="1"/>
</dbReference>
<dbReference type="GO" id="GO:0072380">
    <property type="term" value="C:TRC complex"/>
    <property type="evidence" value="ECO:0007669"/>
    <property type="project" value="TreeGrafter"/>
</dbReference>
<dbReference type="Proteomes" id="UP000027222">
    <property type="component" value="Unassembled WGS sequence"/>
</dbReference>
<evidence type="ECO:0000256" key="3">
    <source>
        <dbReference type="PROSITE-ProRule" id="PRU00339"/>
    </source>
</evidence>
<keyword evidence="1" id="KW-0677">Repeat</keyword>
<dbReference type="Gene3D" id="1.25.40.10">
    <property type="entry name" value="Tetratricopeptide repeat domain"/>
    <property type="match status" value="1"/>
</dbReference>
<dbReference type="EMBL" id="KL142381">
    <property type="protein sequence ID" value="KDR75064.1"/>
    <property type="molecule type" value="Genomic_DNA"/>
</dbReference>
<organism evidence="4 5">
    <name type="scientific">Galerina marginata (strain CBS 339.88)</name>
    <dbReference type="NCBI Taxonomy" id="685588"/>
    <lineage>
        <taxon>Eukaryota</taxon>
        <taxon>Fungi</taxon>
        <taxon>Dikarya</taxon>
        <taxon>Basidiomycota</taxon>
        <taxon>Agaricomycotina</taxon>
        <taxon>Agaricomycetes</taxon>
        <taxon>Agaricomycetidae</taxon>
        <taxon>Agaricales</taxon>
        <taxon>Agaricineae</taxon>
        <taxon>Strophariaceae</taxon>
        <taxon>Galerina</taxon>
    </lineage>
</organism>
<evidence type="ECO:0000256" key="1">
    <source>
        <dbReference type="ARBA" id="ARBA00022737"/>
    </source>
</evidence>
<accession>A0A067T567</accession>
<proteinExistence type="predicted"/>
<dbReference type="OrthoDB" id="2423701at2759"/>
<dbReference type="GO" id="GO:0060090">
    <property type="term" value="F:molecular adaptor activity"/>
    <property type="evidence" value="ECO:0007669"/>
    <property type="project" value="TreeGrafter"/>
</dbReference>
<gene>
    <name evidence="4" type="ORF">GALMADRAFT_140614</name>
</gene>
<feature type="repeat" description="TPR" evidence="3">
    <location>
        <begin position="5"/>
        <end position="38"/>
    </location>
</feature>
<evidence type="ECO:0000256" key="2">
    <source>
        <dbReference type="ARBA" id="ARBA00022803"/>
    </source>
</evidence>
<dbReference type="GO" id="GO:0006620">
    <property type="term" value="P:post-translational protein targeting to endoplasmic reticulum membrane"/>
    <property type="evidence" value="ECO:0007669"/>
    <property type="project" value="TreeGrafter"/>
</dbReference>
<dbReference type="SMART" id="SM00028">
    <property type="entry name" value="TPR"/>
    <property type="match status" value="3"/>
</dbReference>
<dbReference type="GO" id="GO:0016020">
    <property type="term" value="C:membrane"/>
    <property type="evidence" value="ECO:0007669"/>
    <property type="project" value="TreeGrafter"/>
</dbReference>
<dbReference type="HOGENOM" id="CLU_037233_0_0_1"/>
<protein>
    <submittedName>
        <fullName evidence="4">Uncharacterized protein</fullName>
    </submittedName>
</protein>
<keyword evidence="5" id="KW-1185">Reference proteome</keyword>
<sequence length="553" mass="63132">MSVPADVLKQQGNSLFANGNFKAALEKYTRAIVLDDSNAILWSNRSACHLSLKQYLDASGDAAIELDPTYYKAYARLATAQDSLKEYLASSLTWKSALDAMPKEGLTPAQEKQKIEYTTLWKRAELNNEEKISTLFNGPLNRTYGNKESGHPWDVAATLLAGLREKRNAKSSAWVIAYAVKTYDEGVRRMKTAYIKTDENGVERCGRVRCMCMDGEEDALALICNGMLLDTRSVRFEPLNTWISAYNTYGTFQRQRHNPWVGQGPENVKRDMPIRVQELGWDYARPDFDLTIRFWLLRGMLERASDENILSDAEYARQALNLLEWGREKFKNVSVEEKGEIFDDTFIRSVRSYYIRTMITVYATSQKTDSDRAEWLEPAMQQVDLTFQELEKDPGPRKPSWVEGERDPGWFLSNYDYTKGHAYSCKAFYHSELAHARSGNERAINNKIAAKFYVQAADCYPIDDEERVKYLNCALQHVSQPPGCTVREALGLANRARDAYDASGKIWRAHPIRRRQEAEESHHNLLKQSGDLQKALDKNQVTLDSIICKATPQ</sequence>
<evidence type="ECO:0000313" key="4">
    <source>
        <dbReference type="EMBL" id="KDR75064.1"/>
    </source>
</evidence>
<dbReference type="STRING" id="685588.A0A067T567"/>
<dbReference type="InterPro" id="IPR019734">
    <property type="entry name" value="TPR_rpt"/>
</dbReference>
<dbReference type="PANTHER" id="PTHR45831:SF5">
    <property type="entry name" value="STI1 DOMAIN-CONTAINING PROTEIN"/>
    <property type="match status" value="1"/>
</dbReference>
<dbReference type="SUPFAM" id="SSF48452">
    <property type="entry name" value="TPR-like"/>
    <property type="match status" value="1"/>
</dbReference>
<dbReference type="PROSITE" id="PS50005">
    <property type="entry name" value="TPR"/>
    <property type="match status" value="1"/>
</dbReference>
<keyword evidence="2 3" id="KW-0802">TPR repeat</keyword>
<reference evidence="5" key="1">
    <citation type="journal article" date="2014" name="Proc. Natl. Acad. Sci. U.S.A.">
        <title>Extensive sampling of basidiomycete genomes demonstrates inadequacy of the white-rot/brown-rot paradigm for wood decay fungi.</title>
        <authorList>
            <person name="Riley R."/>
            <person name="Salamov A.A."/>
            <person name="Brown D.W."/>
            <person name="Nagy L.G."/>
            <person name="Floudas D."/>
            <person name="Held B.W."/>
            <person name="Levasseur A."/>
            <person name="Lombard V."/>
            <person name="Morin E."/>
            <person name="Otillar R."/>
            <person name="Lindquist E.A."/>
            <person name="Sun H."/>
            <person name="LaButti K.M."/>
            <person name="Schmutz J."/>
            <person name="Jabbour D."/>
            <person name="Luo H."/>
            <person name="Baker S.E."/>
            <person name="Pisabarro A.G."/>
            <person name="Walton J.D."/>
            <person name="Blanchette R.A."/>
            <person name="Henrissat B."/>
            <person name="Martin F."/>
            <person name="Cullen D."/>
            <person name="Hibbett D.S."/>
            <person name="Grigoriev I.V."/>
        </authorList>
    </citation>
    <scope>NUCLEOTIDE SEQUENCE [LARGE SCALE GENOMIC DNA]</scope>
    <source>
        <strain evidence="5">CBS 339.88</strain>
    </source>
</reference>
<dbReference type="InterPro" id="IPR011990">
    <property type="entry name" value="TPR-like_helical_dom_sf"/>
</dbReference>
<evidence type="ECO:0000313" key="5">
    <source>
        <dbReference type="Proteomes" id="UP000027222"/>
    </source>
</evidence>
<dbReference type="AlphaFoldDB" id="A0A067T567"/>
<name>A0A067T567_GALM3</name>
<dbReference type="InterPro" id="IPR047150">
    <property type="entry name" value="SGT"/>
</dbReference>